<dbReference type="OMA" id="RINDWIC"/>
<name>M1DX76_SOLTU</name>
<reference evidence="1" key="2">
    <citation type="submission" date="2015-06" db="UniProtKB">
        <authorList>
            <consortium name="EnsemblPlants"/>
        </authorList>
    </citation>
    <scope>IDENTIFICATION</scope>
    <source>
        <strain evidence="1">DM1-3 516 R44</strain>
    </source>
</reference>
<dbReference type="InterPro" id="IPR036047">
    <property type="entry name" value="F-box-like_dom_sf"/>
</dbReference>
<dbReference type="PANTHER" id="PTHR31293:SF12">
    <property type="entry name" value="RNI-LIKE SUPERFAMILY PROTEIN"/>
    <property type="match status" value="1"/>
</dbReference>
<dbReference type="InterPro" id="IPR055294">
    <property type="entry name" value="FBL60-like"/>
</dbReference>
<keyword evidence="2" id="KW-1185">Reference proteome</keyword>
<dbReference type="InParanoid" id="M1DX76"/>
<dbReference type="EnsemblPlants" id="PGSC0003DMT400095865">
    <property type="protein sequence ID" value="PGSC0003DMT400095865"/>
    <property type="gene ID" value="PGSC0003DMG400045436"/>
</dbReference>
<evidence type="ECO:0000313" key="2">
    <source>
        <dbReference type="Proteomes" id="UP000011115"/>
    </source>
</evidence>
<organism evidence="1 2">
    <name type="scientific">Solanum tuberosum</name>
    <name type="common">Potato</name>
    <dbReference type="NCBI Taxonomy" id="4113"/>
    <lineage>
        <taxon>Eukaryota</taxon>
        <taxon>Viridiplantae</taxon>
        <taxon>Streptophyta</taxon>
        <taxon>Embryophyta</taxon>
        <taxon>Tracheophyta</taxon>
        <taxon>Spermatophyta</taxon>
        <taxon>Magnoliopsida</taxon>
        <taxon>eudicotyledons</taxon>
        <taxon>Gunneridae</taxon>
        <taxon>Pentapetalae</taxon>
        <taxon>asterids</taxon>
        <taxon>lamiids</taxon>
        <taxon>Solanales</taxon>
        <taxon>Solanaceae</taxon>
        <taxon>Solanoideae</taxon>
        <taxon>Solaneae</taxon>
        <taxon>Solanum</taxon>
    </lineage>
</organism>
<dbReference type="Gramene" id="PGSC0003DMT400095865">
    <property type="protein sequence ID" value="PGSC0003DMT400095865"/>
    <property type="gene ID" value="PGSC0003DMG400045436"/>
</dbReference>
<protein>
    <submittedName>
        <fullName evidence="1">F-box family protein</fullName>
    </submittedName>
</protein>
<dbReference type="PANTHER" id="PTHR31293">
    <property type="entry name" value="RNI-LIKE SUPERFAMILY PROTEIN"/>
    <property type="match status" value="1"/>
</dbReference>
<dbReference type="HOGENOM" id="CLU_1743736_0_0_1"/>
<accession>M1DX76</accession>
<dbReference type="SUPFAM" id="SSF81383">
    <property type="entry name" value="F-box domain"/>
    <property type="match status" value="1"/>
</dbReference>
<reference evidence="2" key="1">
    <citation type="journal article" date="2011" name="Nature">
        <title>Genome sequence and analysis of the tuber crop potato.</title>
        <authorList>
            <consortium name="The Potato Genome Sequencing Consortium"/>
        </authorList>
    </citation>
    <scope>NUCLEOTIDE SEQUENCE [LARGE SCALE GENOMIC DNA]</scope>
    <source>
        <strain evidence="2">cv. DM1-3 516 R44</strain>
    </source>
</reference>
<dbReference type="Proteomes" id="UP000011115">
    <property type="component" value="Unassembled WGS sequence"/>
</dbReference>
<proteinExistence type="predicted"/>
<sequence>MSNQDQFSGNSESLFVENLPQKKEKIETECEETDRISKLPYAIIVQILSFLSIAYAFRTTVLPKDWQYFWTCINNTVYDNEEYGRLDSSTLHKFISLMDNVLPLLSCSSIKNLSLNFVFRYGDGVFYFTVVDKWLEFFVNKKVEDLRYTS</sequence>
<dbReference type="AlphaFoldDB" id="M1DX76"/>
<evidence type="ECO:0000313" key="1">
    <source>
        <dbReference type="EnsemblPlants" id="PGSC0003DMT400095865"/>
    </source>
</evidence>
<dbReference type="PaxDb" id="4113-PGSC0003DMT400095865"/>